<dbReference type="Pfam" id="PF13460">
    <property type="entry name" value="NAD_binding_10"/>
    <property type="match status" value="1"/>
</dbReference>
<dbReference type="EMBL" id="SOCP01000025">
    <property type="protein sequence ID" value="TDV39800.1"/>
    <property type="molecule type" value="Genomic_DNA"/>
</dbReference>
<name>A0A4R7UTP2_9PSEU</name>
<dbReference type="InterPro" id="IPR016040">
    <property type="entry name" value="NAD(P)-bd_dom"/>
</dbReference>
<dbReference type="AlphaFoldDB" id="A0A4R7UTP2"/>
<gene>
    <name evidence="2" type="ORF">CLV71_125112</name>
</gene>
<sequence length="270" mass="28745">MAFRGGMILVTGATGNVGRQVVAQLCAAGVPVRALARGAVDFPDGVEVVRGDLREPLDLRGVDAVFLVWPLRSGAALPGVLDAVGGRHVVFLGSGGVADLSMGRQADLVSSCPRWTMVRPSTFAVNALWWARQLRAGDEVRGAHGDLAMAMLHEADIAAVAVRSLLDGRVGETFDLTGPEALTQVEQVRIIGEVLGRPLRWVELPRARARTQLVADGLPESFVDVLLDTYAVMPRRPAVTATVEDVTGTPARPFAEWVADHAETFGRMPG</sequence>
<proteinExistence type="predicted"/>
<dbReference type="Gene3D" id="3.90.25.10">
    <property type="entry name" value="UDP-galactose 4-epimerase, domain 1"/>
    <property type="match status" value="1"/>
</dbReference>
<evidence type="ECO:0000313" key="3">
    <source>
        <dbReference type="Proteomes" id="UP000294927"/>
    </source>
</evidence>
<dbReference type="PANTHER" id="PTHR43162">
    <property type="match status" value="1"/>
</dbReference>
<evidence type="ECO:0000313" key="2">
    <source>
        <dbReference type="EMBL" id="TDV39800.1"/>
    </source>
</evidence>
<dbReference type="Gene3D" id="3.40.50.720">
    <property type="entry name" value="NAD(P)-binding Rossmann-like Domain"/>
    <property type="match status" value="1"/>
</dbReference>
<dbReference type="InterPro" id="IPR051604">
    <property type="entry name" value="Ergot_Alk_Oxidoreductase"/>
</dbReference>
<accession>A0A4R7UTP2</accession>
<organism evidence="2 3">
    <name type="scientific">Actinophytocola oryzae</name>
    <dbReference type="NCBI Taxonomy" id="502181"/>
    <lineage>
        <taxon>Bacteria</taxon>
        <taxon>Bacillati</taxon>
        <taxon>Actinomycetota</taxon>
        <taxon>Actinomycetes</taxon>
        <taxon>Pseudonocardiales</taxon>
        <taxon>Pseudonocardiaceae</taxon>
    </lineage>
</organism>
<keyword evidence="3" id="KW-1185">Reference proteome</keyword>
<reference evidence="2 3" key="1">
    <citation type="submission" date="2019-03" db="EMBL/GenBank/DDBJ databases">
        <title>Genomic Encyclopedia of Archaeal and Bacterial Type Strains, Phase II (KMG-II): from individual species to whole genera.</title>
        <authorList>
            <person name="Goeker M."/>
        </authorList>
    </citation>
    <scope>NUCLEOTIDE SEQUENCE [LARGE SCALE GENOMIC DNA]</scope>
    <source>
        <strain evidence="2 3">DSM 45499</strain>
    </source>
</reference>
<protein>
    <submittedName>
        <fullName evidence="2">Uncharacterized protein YbjT (DUF2867 family)</fullName>
    </submittedName>
</protein>
<dbReference type="PANTHER" id="PTHR43162:SF1">
    <property type="entry name" value="PRESTALK A DIFFERENTIATION PROTEIN A"/>
    <property type="match status" value="1"/>
</dbReference>
<dbReference type="SUPFAM" id="SSF51735">
    <property type="entry name" value="NAD(P)-binding Rossmann-fold domains"/>
    <property type="match status" value="1"/>
</dbReference>
<evidence type="ECO:0000259" key="1">
    <source>
        <dbReference type="Pfam" id="PF13460"/>
    </source>
</evidence>
<feature type="domain" description="NAD(P)-binding" evidence="1">
    <location>
        <begin position="12"/>
        <end position="69"/>
    </location>
</feature>
<dbReference type="InterPro" id="IPR036291">
    <property type="entry name" value="NAD(P)-bd_dom_sf"/>
</dbReference>
<dbReference type="Proteomes" id="UP000294927">
    <property type="component" value="Unassembled WGS sequence"/>
</dbReference>
<comment type="caution">
    <text evidence="2">The sequence shown here is derived from an EMBL/GenBank/DDBJ whole genome shotgun (WGS) entry which is preliminary data.</text>
</comment>